<evidence type="ECO:0000313" key="3">
    <source>
        <dbReference type="Proteomes" id="UP000008068"/>
    </source>
</evidence>
<dbReference type="STRING" id="135651.G0NL82"/>
<organism evidence="3">
    <name type="scientific">Caenorhabditis brenneri</name>
    <name type="common">Nematode worm</name>
    <dbReference type="NCBI Taxonomy" id="135651"/>
    <lineage>
        <taxon>Eukaryota</taxon>
        <taxon>Metazoa</taxon>
        <taxon>Ecdysozoa</taxon>
        <taxon>Nematoda</taxon>
        <taxon>Chromadorea</taxon>
        <taxon>Rhabditida</taxon>
        <taxon>Rhabditina</taxon>
        <taxon>Rhabditomorpha</taxon>
        <taxon>Rhabditoidea</taxon>
        <taxon>Rhabditidae</taxon>
        <taxon>Peloderinae</taxon>
        <taxon>Caenorhabditis</taxon>
    </lineage>
</organism>
<dbReference type="InterPro" id="IPR055987">
    <property type="entry name" value="DUF7565"/>
</dbReference>
<dbReference type="HOGENOM" id="CLU_082834_0_0_1"/>
<proteinExistence type="predicted"/>
<feature type="region of interest" description="Disordered" evidence="1">
    <location>
        <begin position="108"/>
        <end position="131"/>
    </location>
</feature>
<keyword evidence="3" id="KW-1185">Reference proteome</keyword>
<dbReference type="OrthoDB" id="5773536at2759"/>
<evidence type="ECO:0000256" key="1">
    <source>
        <dbReference type="SAM" id="MobiDB-lite"/>
    </source>
</evidence>
<evidence type="ECO:0000313" key="2">
    <source>
        <dbReference type="EMBL" id="EGT33281.1"/>
    </source>
</evidence>
<dbReference type="AlphaFoldDB" id="G0NL82"/>
<protein>
    <submittedName>
        <fullName evidence="2">Uncharacterized protein</fullName>
    </submittedName>
</protein>
<reference evidence="3" key="1">
    <citation type="submission" date="2011-07" db="EMBL/GenBank/DDBJ databases">
        <authorList>
            <consortium name="Caenorhabditis brenneri Sequencing and Analysis Consortium"/>
            <person name="Wilson R.K."/>
        </authorList>
    </citation>
    <scope>NUCLEOTIDE SEQUENCE [LARGE SCALE GENOMIC DNA]</scope>
    <source>
        <strain evidence="3">PB2801</strain>
    </source>
</reference>
<dbReference type="InParanoid" id="G0NL82"/>
<dbReference type="OMA" id="HIKLELY"/>
<dbReference type="Proteomes" id="UP000008068">
    <property type="component" value="Unassembled WGS sequence"/>
</dbReference>
<accession>G0NL82</accession>
<gene>
    <name evidence="2" type="ORF">CAEBREN_00679</name>
</gene>
<sequence>MNRHLKCVDCAEESEIYGKVEDLEAHIAGHHLNMYPFACDRCIYAKFPTEYALVAHSNHDHGINDFKISYRYTQGLLLKREELASKLKKCLEPTTTNEQLPDALKAIVEGTGGNTNDDEPTSSEPSTTQPNDLLAAPFIKFEMPDAFDDREMMSTLDFLNSTMNTRVLRPKTRKSFADMYGDEEGPMRAHRQIQCQLCFEKISRQSKCKIYHANTRHGKFDLFECGYCQRKFHSYARSDVIRHVEKNHTAPGEEIDLNMIIDNRKRFADKLRAIQEECFPEDKRRRHCYTDVE</sequence>
<name>G0NL82_CAEBE</name>
<dbReference type="EMBL" id="GL379904">
    <property type="protein sequence ID" value="EGT33281.1"/>
    <property type="molecule type" value="Genomic_DNA"/>
</dbReference>
<dbReference type="Pfam" id="PF24446">
    <property type="entry name" value="DUF7565"/>
    <property type="match status" value="1"/>
</dbReference>
<dbReference type="eggNOG" id="ENOG502STX3">
    <property type="taxonomic scope" value="Eukaryota"/>
</dbReference>
<feature type="compositionally biased region" description="Polar residues" evidence="1">
    <location>
        <begin position="122"/>
        <end position="131"/>
    </location>
</feature>